<dbReference type="EMBL" id="RAPK01000009">
    <property type="protein sequence ID" value="RKD72817.1"/>
    <property type="molecule type" value="Genomic_DNA"/>
</dbReference>
<dbReference type="RefSeq" id="WP_120193214.1">
    <property type="nucleotide sequence ID" value="NZ_RAPK01000009.1"/>
</dbReference>
<comment type="caution">
    <text evidence="2">The sequence shown here is derived from an EMBL/GenBank/DDBJ whole genome shotgun (WGS) entry which is preliminary data.</text>
</comment>
<feature type="domain" description="YpoC-like" evidence="1">
    <location>
        <begin position="62"/>
        <end position="164"/>
    </location>
</feature>
<reference evidence="2 3" key="1">
    <citation type="submission" date="2018-09" db="EMBL/GenBank/DDBJ databases">
        <title>Genomic Encyclopedia of Archaeal and Bacterial Type Strains, Phase II (KMG-II): from individual species to whole genera.</title>
        <authorList>
            <person name="Goeker M."/>
        </authorList>
    </citation>
    <scope>NUCLEOTIDE SEQUENCE [LARGE SCALE GENOMIC DNA]</scope>
    <source>
        <strain evidence="2 3">DSM 17008</strain>
    </source>
</reference>
<keyword evidence="3" id="KW-1185">Reference proteome</keyword>
<dbReference type="OrthoDB" id="2360594at2"/>
<evidence type="ECO:0000313" key="3">
    <source>
        <dbReference type="Proteomes" id="UP000285120"/>
    </source>
</evidence>
<organism evidence="2 3">
    <name type="scientific">Sinobaca qinghaiensis</name>
    <dbReference type="NCBI Taxonomy" id="342944"/>
    <lineage>
        <taxon>Bacteria</taxon>
        <taxon>Bacillati</taxon>
        <taxon>Bacillota</taxon>
        <taxon>Bacilli</taxon>
        <taxon>Bacillales</taxon>
        <taxon>Sporolactobacillaceae</taxon>
        <taxon>Sinobaca</taxon>
    </lineage>
</organism>
<proteinExistence type="predicted"/>
<accession>A0A419V2Q3</accession>
<dbReference type="AlphaFoldDB" id="A0A419V2Q3"/>
<evidence type="ECO:0000313" key="2">
    <source>
        <dbReference type="EMBL" id="RKD72817.1"/>
    </source>
</evidence>
<dbReference type="Pfam" id="PF21747">
    <property type="entry name" value="YpoC"/>
    <property type="match status" value="1"/>
</dbReference>
<protein>
    <recommendedName>
        <fullName evidence="1">YpoC-like domain-containing protein</fullName>
    </recommendedName>
</protein>
<evidence type="ECO:0000259" key="1">
    <source>
        <dbReference type="Pfam" id="PF21747"/>
    </source>
</evidence>
<sequence>MPDLIIEPQWKNPPFYDKDTDIIQAASASWKEEMGMYPFLAEIAFQNGQAGYEFWEDPFPVLEHWQAYWQQNKIEIKHHIAVREAKKALPLIIPAISGIIESYFWMNGQPASMDAGRWDGLDIVPVNGRERIDFICSRPVHHHSYAQLNELYEESRRKAAVLKRTRT</sequence>
<name>A0A419V2Q3_9BACL</name>
<dbReference type="InterPro" id="IPR048427">
    <property type="entry name" value="YpoC"/>
</dbReference>
<dbReference type="Proteomes" id="UP000285120">
    <property type="component" value="Unassembled WGS sequence"/>
</dbReference>
<gene>
    <name evidence="2" type="ORF">ATL39_2013</name>
</gene>